<dbReference type="InterPro" id="IPR011777">
    <property type="entry name" value="Geranylgeranyl_Rdtase_fam"/>
</dbReference>
<organism evidence="2">
    <name type="scientific">freshwater metagenome</name>
    <dbReference type="NCBI Taxonomy" id="449393"/>
    <lineage>
        <taxon>unclassified sequences</taxon>
        <taxon>metagenomes</taxon>
        <taxon>ecological metagenomes</taxon>
    </lineage>
</organism>
<accession>A0A6J7JSU6</accession>
<dbReference type="PANTHER" id="PTHR42685">
    <property type="entry name" value="GERANYLGERANYL DIPHOSPHATE REDUCTASE"/>
    <property type="match status" value="1"/>
</dbReference>
<proteinExistence type="predicted"/>
<dbReference type="PRINTS" id="PR00420">
    <property type="entry name" value="RNGMNOXGNASE"/>
</dbReference>
<dbReference type="GO" id="GO:0016628">
    <property type="term" value="F:oxidoreductase activity, acting on the CH-CH group of donors, NAD or NADP as acceptor"/>
    <property type="evidence" value="ECO:0007669"/>
    <property type="project" value="InterPro"/>
</dbReference>
<protein>
    <submittedName>
        <fullName evidence="2">Unannotated protein</fullName>
    </submittedName>
</protein>
<gene>
    <name evidence="2" type="ORF">UFOPK3662_02181</name>
</gene>
<dbReference type="NCBIfam" id="TIGR02032">
    <property type="entry name" value="GG-red-SF"/>
    <property type="match status" value="1"/>
</dbReference>
<dbReference type="GO" id="GO:0071949">
    <property type="term" value="F:FAD binding"/>
    <property type="evidence" value="ECO:0007669"/>
    <property type="project" value="InterPro"/>
</dbReference>
<name>A0A6J7JSU6_9ZZZZ</name>
<dbReference type="EMBL" id="CAFBMW010000017">
    <property type="protein sequence ID" value="CAB4945202.1"/>
    <property type="molecule type" value="Genomic_DNA"/>
</dbReference>
<feature type="domain" description="FAD-binding" evidence="1">
    <location>
        <begin position="10"/>
        <end position="160"/>
    </location>
</feature>
<evidence type="ECO:0000313" key="2">
    <source>
        <dbReference type="EMBL" id="CAB4945202.1"/>
    </source>
</evidence>
<reference evidence="2" key="1">
    <citation type="submission" date="2020-05" db="EMBL/GenBank/DDBJ databases">
        <authorList>
            <person name="Chiriac C."/>
            <person name="Salcher M."/>
            <person name="Ghai R."/>
            <person name="Kavagutti S V."/>
        </authorList>
    </citation>
    <scope>NUCLEOTIDE SEQUENCE</scope>
</reference>
<dbReference type="InterPro" id="IPR050407">
    <property type="entry name" value="Geranylgeranyl_reductase"/>
</dbReference>
<dbReference type="InterPro" id="IPR002938">
    <property type="entry name" value="FAD-bd"/>
</dbReference>
<dbReference type="SUPFAM" id="SSF51905">
    <property type="entry name" value="FAD/NAD(P)-binding domain"/>
    <property type="match status" value="1"/>
</dbReference>
<dbReference type="Gene3D" id="3.50.50.60">
    <property type="entry name" value="FAD/NAD(P)-binding domain"/>
    <property type="match status" value="1"/>
</dbReference>
<dbReference type="InterPro" id="IPR036188">
    <property type="entry name" value="FAD/NAD-bd_sf"/>
</dbReference>
<dbReference type="Pfam" id="PF01494">
    <property type="entry name" value="FAD_binding_3"/>
    <property type="match status" value="1"/>
</dbReference>
<sequence>MSAPGVEQWDLVVVGAGPAGSSAALGALTADPTLRVLLLDRSDFPRDKSCGDGIAPHAIDRLAEVGAADVVDGWAPLRDLELSRGDVRVAGPMRREAYVVPRRVLDARLVEKAVAAGAVLRRHRVTSVTTEPGRALVSERFAAPVVVGADGAHSLVRTALLGRRRDQRALAIRGYAPTPPHLAGRQVIRYGERTQPSYAWAFDRGDGLANVGYGELLPRGRGEGSPPSRRLLLEQLEELLPGMASTGTDWRGHHLPLSSWRWEQPDGRVLLVGDAAGLVNPMTGEGIYYAVATGIAAGRTAARAVALGRGDAGERHRTVVRGMLGTHLRHTWLASRLAQSPRIVDAGIRAAGRDRHAFDTLVDLGLGDGRIGPRLAGGLLGALARPSLPSDPPPVPITSR</sequence>
<dbReference type="AlphaFoldDB" id="A0A6J7JSU6"/>
<dbReference type="PANTHER" id="PTHR42685:SF22">
    <property type="entry name" value="CONDITIONED MEDIUM FACTOR RECEPTOR 1"/>
    <property type="match status" value="1"/>
</dbReference>
<evidence type="ECO:0000259" key="1">
    <source>
        <dbReference type="Pfam" id="PF01494"/>
    </source>
</evidence>